<evidence type="ECO:0000313" key="3">
    <source>
        <dbReference type="EMBL" id="RVW24050.1"/>
    </source>
</evidence>
<dbReference type="Pfam" id="PF07727">
    <property type="entry name" value="RVT_2"/>
    <property type="match status" value="1"/>
</dbReference>
<gene>
    <name evidence="3" type="primary">RE1_2784</name>
    <name evidence="3" type="ORF">CK203_091309</name>
</gene>
<evidence type="ECO:0000313" key="4">
    <source>
        <dbReference type="Proteomes" id="UP000288805"/>
    </source>
</evidence>
<dbReference type="AlphaFoldDB" id="A0A438CLG7"/>
<dbReference type="Proteomes" id="UP000288805">
    <property type="component" value="Unassembled WGS sequence"/>
</dbReference>
<dbReference type="PANTHER" id="PTHR11439">
    <property type="entry name" value="GAG-POL-RELATED RETROTRANSPOSON"/>
    <property type="match status" value="1"/>
</dbReference>
<proteinExistence type="predicted"/>
<dbReference type="Pfam" id="PF25597">
    <property type="entry name" value="SH3_retrovirus"/>
    <property type="match status" value="1"/>
</dbReference>
<dbReference type="InterPro" id="IPR057670">
    <property type="entry name" value="SH3_retrovirus"/>
</dbReference>
<sequence>MVKRDKLDKRALTGIFIGYNSIIKAYKVFHPQTGNIVISRDVHFVEDEKWNWEDAKQNNKDWQNDMVDDVPVKGTRLFSDVYHRCNIAIREPTDYEEAMKNQNWMIAMKEELSMTEKNKTWVLVERLRDRKVIGVKWVYKTKLNVDDSINKNKARPVVKGFAKSLSESAMYVKHNGAGILIISLYVDDLLVTGNHTSLVEKFKLEMMEKKYAKEILKKFKLDECKEIRAPMNQKEKLNKDDGTAKIDQAYFRSMIGCLMYLSTTRPNILNVVSILSRFIHYASEMHLKASKRVIRYVKGTCDFGIKFTRSKEFELVGFSNSDWGGSIDDMRSTLGYCFTFGSSFFCWC</sequence>
<feature type="domain" description="Reverse transcriptase Ty1/copia-type" evidence="1">
    <location>
        <begin position="161"/>
        <end position="209"/>
    </location>
</feature>
<name>A0A438CLG7_VITVI</name>
<evidence type="ECO:0000259" key="1">
    <source>
        <dbReference type="Pfam" id="PF07727"/>
    </source>
</evidence>
<organism evidence="3 4">
    <name type="scientific">Vitis vinifera</name>
    <name type="common">Grape</name>
    <dbReference type="NCBI Taxonomy" id="29760"/>
    <lineage>
        <taxon>Eukaryota</taxon>
        <taxon>Viridiplantae</taxon>
        <taxon>Streptophyta</taxon>
        <taxon>Embryophyta</taxon>
        <taxon>Tracheophyta</taxon>
        <taxon>Spermatophyta</taxon>
        <taxon>Magnoliopsida</taxon>
        <taxon>eudicotyledons</taxon>
        <taxon>Gunneridae</taxon>
        <taxon>Pentapetalae</taxon>
        <taxon>rosids</taxon>
        <taxon>Vitales</taxon>
        <taxon>Vitaceae</taxon>
        <taxon>Viteae</taxon>
        <taxon>Vitis</taxon>
    </lineage>
</organism>
<dbReference type="EMBL" id="QGNW01002180">
    <property type="protein sequence ID" value="RVW24050.1"/>
    <property type="molecule type" value="Genomic_DNA"/>
</dbReference>
<dbReference type="PANTHER" id="PTHR11439:SF503">
    <property type="entry name" value="CYSTEINE-RICH RLK (RECEPTOR-LIKE PROTEIN KINASE) 8"/>
    <property type="match status" value="1"/>
</dbReference>
<dbReference type="InterPro" id="IPR013103">
    <property type="entry name" value="RVT_2"/>
</dbReference>
<protein>
    <submittedName>
        <fullName evidence="3">Retrovirus-related Pol polyprotein from transposon RE1</fullName>
    </submittedName>
</protein>
<evidence type="ECO:0000259" key="2">
    <source>
        <dbReference type="Pfam" id="PF25597"/>
    </source>
</evidence>
<reference evidence="3 4" key="1">
    <citation type="journal article" date="2018" name="PLoS Genet.">
        <title>Population sequencing reveals clonal diversity and ancestral inbreeding in the grapevine cultivar Chardonnay.</title>
        <authorList>
            <person name="Roach M.J."/>
            <person name="Johnson D.L."/>
            <person name="Bohlmann J."/>
            <person name="van Vuuren H.J."/>
            <person name="Jones S.J."/>
            <person name="Pretorius I.S."/>
            <person name="Schmidt S.A."/>
            <person name="Borneman A.R."/>
        </authorList>
    </citation>
    <scope>NUCLEOTIDE SEQUENCE [LARGE SCALE GENOMIC DNA]</scope>
    <source>
        <strain evidence="4">cv. Chardonnay</strain>
        <tissue evidence="3">Leaf</tissue>
    </source>
</reference>
<accession>A0A438CLG7</accession>
<feature type="domain" description="Retroviral polymerase SH3-like" evidence="2">
    <location>
        <begin position="3"/>
        <end position="56"/>
    </location>
</feature>
<comment type="caution">
    <text evidence="3">The sequence shown here is derived from an EMBL/GenBank/DDBJ whole genome shotgun (WGS) entry which is preliminary data.</text>
</comment>